<dbReference type="Proteomes" id="UP000242850">
    <property type="component" value="Unassembled WGS sequence"/>
</dbReference>
<dbReference type="EMBL" id="FNUK01000014">
    <property type="protein sequence ID" value="SEF87654.1"/>
    <property type="molecule type" value="Genomic_DNA"/>
</dbReference>
<dbReference type="Gene3D" id="1.20.1090.10">
    <property type="entry name" value="Dehydroquinate synthase-like - alpha domain"/>
    <property type="match status" value="1"/>
</dbReference>
<dbReference type="Gene3D" id="3.40.50.1970">
    <property type="match status" value="1"/>
</dbReference>
<dbReference type="FunFam" id="3.40.50.1970:FF:000003">
    <property type="entry name" value="Alcohol dehydrogenase, iron-containing"/>
    <property type="match status" value="1"/>
</dbReference>
<dbReference type="PANTHER" id="PTHR43633:SF1">
    <property type="entry name" value="ALCOHOL DEHYDROGENASE YQHD"/>
    <property type="match status" value="1"/>
</dbReference>
<keyword evidence="5" id="KW-1185">Reference proteome</keyword>
<dbReference type="PANTHER" id="PTHR43633">
    <property type="entry name" value="ALCOHOL DEHYDROGENASE YQHD"/>
    <property type="match status" value="1"/>
</dbReference>
<accession>A0A1H5VK80</accession>
<name>A0A1H5VK80_9CLOT</name>
<sequence>MIWESKMPINEVREIRCKTTVFFGVGAIKKIFDICADLKNRGIDKVVVVTGKGAYEKTGAWKHVVEAFNAHGIQYVLYNKVTPNPTTDQVDEATKLGKELGARAVIGIGGGSAIDAAKSVAILLEYHDKNCRDLYEFKFTPSKAVPIIAINLTHGTGTEADRFAVVSIPEKEYKPAIAYDCIYPLYSIDDPSLMTMLPRNQTLYVSVDAMNHIIEAATTKTTNPFSILLAKEAFRLITKYLPQALMHPEDLTARYYLLYASLIAGISFDNGLLHFTHALEHPLSAVKPDLAHGLGLGMLLPAVIKQIYPVCSEVLADVLSPIAPDLLGVPGEAEYAAEAMENWLRQMGLVEKLTDLGFSENDIDKLTDLALTTPGLDILLSVAPIPATREVIKEIYKDSL</sequence>
<organism evidence="4 5">
    <name type="scientific">Caloramator fervidus</name>
    <dbReference type="NCBI Taxonomy" id="29344"/>
    <lineage>
        <taxon>Bacteria</taxon>
        <taxon>Bacillati</taxon>
        <taxon>Bacillota</taxon>
        <taxon>Clostridia</taxon>
        <taxon>Eubacteriales</taxon>
        <taxon>Clostridiaceae</taxon>
        <taxon>Caloramator</taxon>
    </lineage>
</organism>
<dbReference type="Pfam" id="PF00465">
    <property type="entry name" value="Fe-ADH"/>
    <property type="match status" value="1"/>
</dbReference>
<evidence type="ECO:0000256" key="1">
    <source>
        <dbReference type="ARBA" id="ARBA00023002"/>
    </source>
</evidence>
<dbReference type="CDD" id="cd08186">
    <property type="entry name" value="Fe-ADH-like"/>
    <property type="match status" value="1"/>
</dbReference>
<proteinExistence type="predicted"/>
<dbReference type="InterPro" id="IPR056798">
    <property type="entry name" value="ADH_Fe_C"/>
</dbReference>
<evidence type="ECO:0000313" key="4">
    <source>
        <dbReference type="EMBL" id="SEF87654.1"/>
    </source>
</evidence>
<dbReference type="SUPFAM" id="SSF56796">
    <property type="entry name" value="Dehydroquinate synthase-like"/>
    <property type="match status" value="1"/>
</dbReference>
<evidence type="ECO:0000313" key="5">
    <source>
        <dbReference type="Proteomes" id="UP000242850"/>
    </source>
</evidence>
<evidence type="ECO:0000259" key="3">
    <source>
        <dbReference type="Pfam" id="PF25137"/>
    </source>
</evidence>
<evidence type="ECO:0000259" key="2">
    <source>
        <dbReference type="Pfam" id="PF00465"/>
    </source>
</evidence>
<dbReference type="InterPro" id="IPR001670">
    <property type="entry name" value="ADH_Fe/GldA"/>
</dbReference>
<feature type="domain" description="Alcohol dehydrogenase iron-type/glycerol dehydrogenase GldA" evidence="2">
    <location>
        <begin position="19"/>
        <end position="191"/>
    </location>
</feature>
<dbReference type="InterPro" id="IPR044731">
    <property type="entry name" value="BDH-like"/>
</dbReference>
<dbReference type="Pfam" id="PF25137">
    <property type="entry name" value="ADH_Fe_C"/>
    <property type="match status" value="1"/>
</dbReference>
<dbReference type="GO" id="GO:0008106">
    <property type="term" value="F:alcohol dehydrogenase (NADP+) activity"/>
    <property type="evidence" value="ECO:0007669"/>
    <property type="project" value="TreeGrafter"/>
</dbReference>
<dbReference type="GO" id="GO:0046872">
    <property type="term" value="F:metal ion binding"/>
    <property type="evidence" value="ECO:0007669"/>
    <property type="project" value="InterPro"/>
</dbReference>
<dbReference type="GO" id="GO:0005829">
    <property type="term" value="C:cytosol"/>
    <property type="evidence" value="ECO:0007669"/>
    <property type="project" value="TreeGrafter"/>
</dbReference>
<feature type="domain" description="Fe-containing alcohol dehydrogenase-like C-terminal" evidence="3">
    <location>
        <begin position="204"/>
        <end position="399"/>
    </location>
</feature>
<dbReference type="GO" id="GO:1990362">
    <property type="term" value="F:butanol dehydrogenase (NAD+) activity"/>
    <property type="evidence" value="ECO:0007669"/>
    <property type="project" value="InterPro"/>
</dbReference>
<keyword evidence="1" id="KW-0560">Oxidoreductase</keyword>
<reference evidence="5" key="1">
    <citation type="submission" date="2016-10" db="EMBL/GenBank/DDBJ databases">
        <authorList>
            <person name="Varghese N."/>
            <person name="Submissions S."/>
        </authorList>
    </citation>
    <scope>NUCLEOTIDE SEQUENCE [LARGE SCALE GENOMIC DNA]</scope>
    <source>
        <strain evidence="5">DSM 5463</strain>
    </source>
</reference>
<dbReference type="InterPro" id="IPR045910">
    <property type="entry name" value="AdhA-like"/>
</dbReference>
<dbReference type="GO" id="GO:1990002">
    <property type="term" value="F:methylglyoxal reductase (NADPH) (acetol producing) activity"/>
    <property type="evidence" value="ECO:0007669"/>
    <property type="project" value="TreeGrafter"/>
</dbReference>
<gene>
    <name evidence="4" type="ORF">SAMN05660865_01234</name>
</gene>
<dbReference type="AlphaFoldDB" id="A0A1H5VK80"/>
<protein>
    <submittedName>
        <fullName evidence="4">Alcohol dehydrogenase, class IV</fullName>
    </submittedName>
</protein>